<dbReference type="Proteomes" id="UP000642819">
    <property type="component" value="Unassembled WGS sequence"/>
</dbReference>
<name>A0ABQ3GKF7_9MICC</name>
<sequence>MAAAVGQEVETALAAYGVDPYSDIGSEWHYLYYRNALHSGRFSVTSMTGLRPFMSRELVRLSRSERAPYSKPTKADLSVINEMLLLLSPDAAAFEFDDRAKNMDHDFVRTRVRELGGPIGLGEIPEYRTYGDPASVNSGFAQPLARLVSDVGLWHRATREQLTEACRDGFDGITVPEIREAYEPVLREAEAKLGDEGLSFMQMRGSVGKLLTLGLANS</sequence>
<accession>A0ABQ3GKF7</accession>
<comment type="caution">
    <text evidence="1">The sequence shown here is derived from an EMBL/GenBank/DDBJ whole genome shotgun (WGS) entry which is preliminary data.</text>
</comment>
<evidence type="ECO:0008006" key="3">
    <source>
        <dbReference type="Google" id="ProtNLM"/>
    </source>
</evidence>
<organism evidence="1 2">
    <name type="scientific">Zhihengliuella salsuginis</name>
    <dbReference type="NCBI Taxonomy" id="578222"/>
    <lineage>
        <taxon>Bacteria</taxon>
        <taxon>Bacillati</taxon>
        <taxon>Actinomycetota</taxon>
        <taxon>Actinomycetes</taxon>
        <taxon>Micrococcales</taxon>
        <taxon>Micrococcaceae</taxon>
        <taxon>Zhihengliuella</taxon>
    </lineage>
</organism>
<evidence type="ECO:0000313" key="2">
    <source>
        <dbReference type="Proteomes" id="UP000642819"/>
    </source>
</evidence>
<reference evidence="2" key="1">
    <citation type="journal article" date="2019" name="Int. J. Syst. Evol. Microbiol.">
        <title>The Global Catalogue of Microorganisms (GCM) 10K type strain sequencing project: providing services to taxonomists for standard genome sequencing and annotation.</title>
        <authorList>
            <consortium name="The Broad Institute Genomics Platform"/>
            <consortium name="The Broad Institute Genome Sequencing Center for Infectious Disease"/>
            <person name="Wu L."/>
            <person name="Ma J."/>
        </authorList>
    </citation>
    <scope>NUCLEOTIDE SEQUENCE [LARGE SCALE GENOMIC DNA]</scope>
    <source>
        <strain evidence="2">KCTC 19466</strain>
    </source>
</reference>
<proteinExistence type="predicted"/>
<gene>
    <name evidence="1" type="ORF">GCM10008096_26170</name>
</gene>
<keyword evidence="2" id="KW-1185">Reference proteome</keyword>
<dbReference type="EMBL" id="BMXK01000012">
    <property type="protein sequence ID" value="GHD11596.1"/>
    <property type="molecule type" value="Genomic_DNA"/>
</dbReference>
<evidence type="ECO:0000313" key="1">
    <source>
        <dbReference type="EMBL" id="GHD11596.1"/>
    </source>
</evidence>
<protein>
    <recommendedName>
        <fullName evidence="3">DUF885 domain-containing protein</fullName>
    </recommendedName>
</protein>